<proteinExistence type="predicted"/>
<dbReference type="InterPro" id="IPR018641">
    <property type="entry name" value="Trfase_1_rSAM/seldom-assoc"/>
</dbReference>
<dbReference type="NCBIfam" id="TIGR04282">
    <property type="entry name" value="glyco_like_cofC"/>
    <property type="match status" value="1"/>
</dbReference>
<dbReference type="EMBL" id="JBHULH010000001">
    <property type="protein sequence ID" value="MFD2566454.1"/>
    <property type="molecule type" value="Genomic_DNA"/>
</dbReference>
<gene>
    <name evidence="1" type="ORF">ACFSRZ_03665</name>
</gene>
<sequence>MNKNLLIVFVKNIILGKVKTRLAKTIGNVGAFQIYQELVAITERESKNVTADKHIYFSDVIIPSKWEGNEKFVQEGKDLGERMKNAFIEGFEKGYKNIIVIGSDLPNISKEVIERGFEELDSNDLVFGPADDGGYYLLGMSQLNTSVFDDKPWSQSALLDVTLQELSEQQKSVSLLETLNDIDTFEDLIASDFYRTSKRAQEIVKHLNPSVKE</sequence>
<comment type="caution">
    <text evidence="1">The sequence shown here is derived from an EMBL/GenBank/DDBJ whole genome shotgun (WGS) entry which is preliminary data.</text>
</comment>
<name>A0ABW5LPH6_9FLAO</name>
<dbReference type="Gene3D" id="3.90.550.10">
    <property type="entry name" value="Spore Coat Polysaccharide Biosynthesis Protein SpsA, Chain A"/>
    <property type="match status" value="1"/>
</dbReference>
<dbReference type="SUPFAM" id="SSF53448">
    <property type="entry name" value="Nucleotide-diphospho-sugar transferases"/>
    <property type="match status" value="1"/>
</dbReference>
<evidence type="ECO:0000313" key="2">
    <source>
        <dbReference type="Proteomes" id="UP001597508"/>
    </source>
</evidence>
<protein>
    <submittedName>
        <fullName evidence="1">TIGR04282 family arsenosugar biosynthesis glycosyltransferase</fullName>
    </submittedName>
</protein>
<dbReference type="RefSeq" id="WP_379665161.1">
    <property type="nucleotide sequence ID" value="NZ_JBHULH010000001.1"/>
</dbReference>
<organism evidence="1 2">
    <name type="scientific">Pseudotenacibaculum haliotis</name>
    <dbReference type="NCBI Taxonomy" id="1862138"/>
    <lineage>
        <taxon>Bacteria</taxon>
        <taxon>Pseudomonadati</taxon>
        <taxon>Bacteroidota</taxon>
        <taxon>Flavobacteriia</taxon>
        <taxon>Flavobacteriales</taxon>
        <taxon>Flavobacteriaceae</taxon>
        <taxon>Pseudotenacibaculum</taxon>
    </lineage>
</organism>
<dbReference type="InterPro" id="IPR029044">
    <property type="entry name" value="Nucleotide-diphossugar_trans"/>
</dbReference>
<dbReference type="PANTHER" id="PTHR36529:SF1">
    <property type="entry name" value="GLYCOSYLTRANSFERASE"/>
    <property type="match status" value="1"/>
</dbReference>
<dbReference type="Proteomes" id="UP001597508">
    <property type="component" value="Unassembled WGS sequence"/>
</dbReference>
<dbReference type="Pfam" id="PF09837">
    <property type="entry name" value="DUF2064"/>
    <property type="match status" value="1"/>
</dbReference>
<dbReference type="PANTHER" id="PTHR36529">
    <property type="entry name" value="SLL1095 PROTEIN"/>
    <property type="match status" value="1"/>
</dbReference>
<evidence type="ECO:0000313" key="1">
    <source>
        <dbReference type="EMBL" id="MFD2566454.1"/>
    </source>
</evidence>
<accession>A0ABW5LPH6</accession>
<keyword evidence="2" id="KW-1185">Reference proteome</keyword>
<reference evidence="2" key="1">
    <citation type="journal article" date="2019" name="Int. J. Syst. Evol. Microbiol.">
        <title>The Global Catalogue of Microorganisms (GCM) 10K type strain sequencing project: providing services to taxonomists for standard genome sequencing and annotation.</title>
        <authorList>
            <consortium name="The Broad Institute Genomics Platform"/>
            <consortium name="The Broad Institute Genome Sequencing Center for Infectious Disease"/>
            <person name="Wu L."/>
            <person name="Ma J."/>
        </authorList>
    </citation>
    <scope>NUCLEOTIDE SEQUENCE [LARGE SCALE GENOMIC DNA]</scope>
    <source>
        <strain evidence="2">KCTC 52127</strain>
    </source>
</reference>